<reference evidence="4 5" key="1">
    <citation type="submission" date="2007-01" db="EMBL/GenBank/DDBJ databases">
        <title>Complete sequence of Psychromonas ingrahamii 37.</title>
        <authorList>
            <consortium name="US DOE Joint Genome Institute"/>
            <person name="Copeland A."/>
            <person name="Lucas S."/>
            <person name="Lapidus A."/>
            <person name="Barry K."/>
            <person name="Detter J.C."/>
            <person name="Glavina del Rio T."/>
            <person name="Hammon N."/>
            <person name="Israni S."/>
            <person name="Dalin E."/>
            <person name="Tice H."/>
            <person name="Pitluck S."/>
            <person name="Thompson L.S."/>
            <person name="Brettin T."/>
            <person name="Bruce D."/>
            <person name="Han C."/>
            <person name="Tapia R."/>
            <person name="Schmutz J."/>
            <person name="Larimer F."/>
            <person name="Land M."/>
            <person name="Hauser L."/>
            <person name="Kyrpides N."/>
            <person name="Ivanova N."/>
            <person name="Staley J."/>
            <person name="Richardson P."/>
        </authorList>
    </citation>
    <scope>NUCLEOTIDE SEQUENCE [LARGE SCALE GENOMIC DNA]</scope>
    <source>
        <strain evidence="4 5">37</strain>
    </source>
</reference>
<dbReference type="InterPro" id="IPR011990">
    <property type="entry name" value="TPR-like_helical_dom_sf"/>
</dbReference>
<dbReference type="EMBL" id="CP000510">
    <property type="protein sequence ID" value="ABM02283.1"/>
    <property type="molecule type" value="Genomic_DNA"/>
</dbReference>
<dbReference type="Pfam" id="PF14559">
    <property type="entry name" value="TPR_19"/>
    <property type="match status" value="1"/>
</dbReference>
<dbReference type="RefSeq" id="WP_011768842.1">
    <property type="nucleotide sequence ID" value="NC_008709.1"/>
</dbReference>
<organism evidence="4 5">
    <name type="scientific">Psychromonas ingrahamii (strain DSM 17664 / CCUG 51855 / 37)</name>
    <dbReference type="NCBI Taxonomy" id="357804"/>
    <lineage>
        <taxon>Bacteria</taxon>
        <taxon>Pseudomonadati</taxon>
        <taxon>Pseudomonadota</taxon>
        <taxon>Gammaproteobacteria</taxon>
        <taxon>Alteromonadales</taxon>
        <taxon>Psychromonadaceae</taxon>
        <taxon>Psychromonas</taxon>
    </lineage>
</organism>
<evidence type="ECO:0000256" key="1">
    <source>
        <dbReference type="ARBA" id="ARBA00022737"/>
    </source>
</evidence>
<evidence type="ECO:0000313" key="4">
    <source>
        <dbReference type="EMBL" id="ABM02283.1"/>
    </source>
</evidence>
<name>A1SS18_PSYIN</name>
<gene>
    <name evidence="4" type="ordered locus">Ping_0423</name>
</gene>
<accession>A1SS18</accession>
<dbReference type="STRING" id="357804.Ping_0423"/>
<dbReference type="Pfam" id="PF13181">
    <property type="entry name" value="TPR_8"/>
    <property type="match status" value="1"/>
</dbReference>
<feature type="repeat" description="TPR" evidence="3">
    <location>
        <begin position="40"/>
        <end position="73"/>
    </location>
</feature>
<dbReference type="eggNOG" id="COG2956">
    <property type="taxonomic scope" value="Bacteria"/>
</dbReference>
<keyword evidence="2 3" id="KW-0802">TPR repeat</keyword>
<dbReference type="InterPro" id="IPR051012">
    <property type="entry name" value="CellSynth/LPSAsmb/PSIAsmb"/>
</dbReference>
<evidence type="ECO:0000313" key="5">
    <source>
        <dbReference type="Proteomes" id="UP000000639"/>
    </source>
</evidence>
<dbReference type="PROSITE" id="PS50005">
    <property type="entry name" value="TPR"/>
    <property type="match status" value="2"/>
</dbReference>
<dbReference type="Pfam" id="PF13432">
    <property type="entry name" value="TPR_16"/>
    <property type="match status" value="2"/>
</dbReference>
<dbReference type="eggNOG" id="COG0457">
    <property type="taxonomic scope" value="Bacteria"/>
</dbReference>
<dbReference type="HOGENOM" id="CLU_007251_0_1_6"/>
<dbReference type="PROSITE" id="PS51257">
    <property type="entry name" value="PROKAR_LIPOPROTEIN"/>
    <property type="match status" value="1"/>
</dbReference>
<sequence>MKLKFFNLQIDKALTISMLVTTIFLSACGESKEVQKSTNKDAYLAQGQSYLDAYQFKAAFSAANDAIKIDPTSIDGYLIITKINQESGQPLESVKLLESFTGIKDVEYYFALLDAYQQSGKVISAQSLIEHQTEILQNKPQHLQFVKAQQLLLSNNLQQAKIAFTESLKNPDYKIKSMLALAKIEAVSDNHSAALTTLDEIIKSEPKNTEALFLKSMIYIKTGDLTNAEKSLSEALSVLPTSDIFTYQRIQIIQSLANVLTQQGRGSEALIYTRILSEEFPLAESVSMQYTRALELFENQQFSTAKKVLLEILDNNPGHKKSATLLALIFYNEGNSESAGKYLTDIIDPEISPIKLTELYMATQLQQNKSEEVLNLLKNIPEKNRNVDTWVLYANAAIQQKEFTKAKMALDKAKLLAPQSIRLALTENFYYNSLPEPQAEKALASIYVVLSSHPENNTLQMLYLRQLLTFKKFTEADKYVANLKSMYSENTDTQLIVANYYIYQNKSGEARKIIEKILALENNHLQALYSLVQINKIEKKWLSTLDNYKQIISYYPTEITSYTGIVRSLIDQQKDPLKAANYLPKNYEASLLALTLATLTLQQNKLDLATGYAKEAGNELPQKYQASLNQLTVQLNLLKASKAFAENDYPKAKEILIAALKQEPENITLLSLLTDIEIRSEQYIEARKITDKIAKILPKSSLATRLYAGIFVAQEKPQQAINLLTAYWQKTKDEQVADQLYLLLGNNNSEKAAAFLNEWQQAFPKSLTAIRYQAIYLQNNGKKEQALQVYQAQLKQTPNDVVSLNNSAWLYFEQGNPIAITLAEKAYKLMPENAAILDTYGWILYKNGERQQGKKLIEEAMRLSPNEPEIKSHLLEINNQ</sequence>
<dbReference type="AlphaFoldDB" id="A1SS18"/>
<dbReference type="OrthoDB" id="9766710at2"/>
<dbReference type="InterPro" id="IPR019734">
    <property type="entry name" value="TPR_rpt"/>
</dbReference>
<dbReference type="Gene3D" id="1.25.40.10">
    <property type="entry name" value="Tetratricopeptide repeat domain"/>
    <property type="match status" value="5"/>
</dbReference>
<dbReference type="eggNOG" id="COG3118">
    <property type="taxonomic scope" value="Bacteria"/>
</dbReference>
<feature type="repeat" description="TPR" evidence="3">
    <location>
        <begin position="209"/>
        <end position="242"/>
    </location>
</feature>
<dbReference type="SUPFAM" id="SSF48452">
    <property type="entry name" value="TPR-like"/>
    <property type="match status" value="5"/>
</dbReference>
<dbReference type="Proteomes" id="UP000000639">
    <property type="component" value="Chromosome"/>
</dbReference>
<dbReference type="SMART" id="SM00028">
    <property type="entry name" value="TPR"/>
    <property type="match status" value="10"/>
</dbReference>
<keyword evidence="5" id="KW-1185">Reference proteome</keyword>
<proteinExistence type="predicted"/>
<protein>
    <submittedName>
        <fullName evidence="4">Tetratricopeptide TPR_2 repeat protein</fullName>
    </submittedName>
</protein>
<evidence type="ECO:0000256" key="2">
    <source>
        <dbReference type="ARBA" id="ARBA00022803"/>
    </source>
</evidence>
<evidence type="ECO:0000256" key="3">
    <source>
        <dbReference type="PROSITE-ProRule" id="PRU00339"/>
    </source>
</evidence>
<dbReference type="KEGG" id="pin:Ping_0423"/>
<dbReference type="PANTHER" id="PTHR45586">
    <property type="entry name" value="TPR REPEAT-CONTAINING PROTEIN PA4667"/>
    <property type="match status" value="1"/>
</dbReference>
<dbReference type="PANTHER" id="PTHR45586:SF1">
    <property type="entry name" value="LIPOPOLYSACCHARIDE ASSEMBLY PROTEIN B"/>
    <property type="match status" value="1"/>
</dbReference>
<keyword evidence="1" id="KW-0677">Repeat</keyword>